<reference evidence="2" key="1">
    <citation type="submission" date="2019-12" db="EMBL/GenBank/DDBJ databases">
        <title>Genome sequencing and annotation of Brassica cretica.</title>
        <authorList>
            <person name="Studholme D.J."/>
            <person name="Sarris P.F."/>
        </authorList>
    </citation>
    <scope>NUCLEOTIDE SEQUENCE</scope>
    <source>
        <strain evidence="2">PFS-102/07</strain>
        <tissue evidence="2">Leaf</tissue>
    </source>
</reference>
<dbReference type="EMBL" id="QGKY02001015">
    <property type="protein sequence ID" value="KAF2570873.1"/>
    <property type="molecule type" value="Genomic_DNA"/>
</dbReference>
<feature type="region of interest" description="Disordered" evidence="1">
    <location>
        <begin position="43"/>
        <end position="102"/>
    </location>
</feature>
<proteinExistence type="predicted"/>
<evidence type="ECO:0000256" key="1">
    <source>
        <dbReference type="SAM" id="MobiDB-lite"/>
    </source>
</evidence>
<sequence>MNRSPKAGVKEILVDGNFPPGCSWKRALLGWELEGQWKKEANTYSATPPALPHRLTRQDPLMEKPRKHKIEARGPSDRNQILRPPPTSCSIGKPKIPSFPSA</sequence>
<organism evidence="2">
    <name type="scientific">Brassica cretica</name>
    <name type="common">Mustard</name>
    <dbReference type="NCBI Taxonomy" id="69181"/>
    <lineage>
        <taxon>Eukaryota</taxon>
        <taxon>Viridiplantae</taxon>
        <taxon>Streptophyta</taxon>
        <taxon>Embryophyta</taxon>
        <taxon>Tracheophyta</taxon>
        <taxon>Spermatophyta</taxon>
        <taxon>Magnoliopsida</taxon>
        <taxon>eudicotyledons</taxon>
        <taxon>Gunneridae</taxon>
        <taxon>Pentapetalae</taxon>
        <taxon>rosids</taxon>
        <taxon>malvids</taxon>
        <taxon>Brassicales</taxon>
        <taxon>Brassicaceae</taxon>
        <taxon>Brassiceae</taxon>
        <taxon>Brassica</taxon>
    </lineage>
</organism>
<comment type="caution">
    <text evidence="2">The sequence shown here is derived from an EMBL/GenBank/DDBJ whole genome shotgun (WGS) entry which is preliminary data.</text>
</comment>
<dbReference type="AlphaFoldDB" id="A0A8S9INA3"/>
<gene>
    <name evidence="2" type="ORF">F2Q70_00002856</name>
</gene>
<evidence type="ECO:0000313" key="2">
    <source>
        <dbReference type="EMBL" id="KAF2570873.1"/>
    </source>
</evidence>
<name>A0A8S9INA3_BRACR</name>
<accession>A0A8S9INA3</accession>
<protein>
    <submittedName>
        <fullName evidence="2">Uncharacterized protein</fullName>
    </submittedName>
</protein>